<protein>
    <submittedName>
        <fullName evidence="1">Uncharacterized protein</fullName>
    </submittedName>
</protein>
<reference evidence="1" key="2">
    <citation type="journal article" date="2022" name="Microb. Genom.">
        <title>A chromosome-scale genome assembly of the tomato pathogen Cladosporium fulvum reveals a compartmentalized genome architecture and the presence of a dispensable chromosome.</title>
        <authorList>
            <person name="Zaccaron A.Z."/>
            <person name="Chen L.H."/>
            <person name="Samaras A."/>
            <person name="Stergiopoulos I."/>
        </authorList>
    </citation>
    <scope>NUCLEOTIDE SEQUENCE</scope>
    <source>
        <strain evidence="1">Race5_Kim</strain>
    </source>
</reference>
<name>A0A9Q8P8I7_PASFU</name>
<sequence>MPWQLNPILRLHSLLSRFDFLLLHRSAYRITTLLPRPYFDALQVVVILPKQGHLQASKAQCIAHPSDMAIDLFLDPDVSAHLQAQTRVFVNAFTSRNFDPNSPVYSNMIGKDFKHLGVTLADGPSDALNFAQFLAVQKGLV</sequence>
<organism evidence="1 2">
    <name type="scientific">Passalora fulva</name>
    <name type="common">Tomato leaf mold</name>
    <name type="synonym">Cladosporium fulvum</name>
    <dbReference type="NCBI Taxonomy" id="5499"/>
    <lineage>
        <taxon>Eukaryota</taxon>
        <taxon>Fungi</taxon>
        <taxon>Dikarya</taxon>
        <taxon>Ascomycota</taxon>
        <taxon>Pezizomycotina</taxon>
        <taxon>Dothideomycetes</taxon>
        <taxon>Dothideomycetidae</taxon>
        <taxon>Mycosphaerellales</taxon>
        <taxon>Mycosphaerellaceae</taxon>
        <taxon>Fulvia</taxon>
    </lineage>
</organism>
<reference evidence="1" key="1">
    <citation type="submission" date="2021-12" db="EMBL/GenBank/DDBJ databases">
        <authorList>
            <person name="Zaccaron A."/>
            <person name="Stergiopoulos I."/>
        </authorList>
    </citation>
    <scope>NUCLEOTIDE SEQUENCE</scope>
    <source>
        <strain evidence="1">Race5_Kim</strain>
    </source>
</reference>
<gene>
    <name evidence="1" type="ORF">CLAFUR5_05568</name>
</gene>
<dbReference type="Proteomes" id="UP000756132">
    <property type="component" value="Chromosome 5"/>
</dbReference>
<evidence type="ECO:0000313" key="2">
    <source>
        <dbReference type="Proteomes" id="UP000756132"/>
    </source>
</evidence>
<evidence type="ECO:0000313" key="1">
    <source>
        <dbReference type="EMBL" id="UJO17249.1"/>
    </source>
</evidence>
<dbReference type="KEGG" id="ffu:CLAFUR5_05568"/>
<dbReference type="AlphaFoldDB" id="A0A9Q8P8I7"/>
<dbReference type="GeneID" id="71985446"/>
<dbReference type="RefSeq" id="XP_047761615.1">
    <property type="nucleotide sequence ID" value="XM_047904716.1"/>
</dbReference>
<keyword evidence="2" id="KW-1185">Reference proteome</keyword>
<dbReference type="EMBL" id="CP090167">
    <property type="protein sequence ID" value="UJO17249.1"/>
    <property type="molecule type" value="Genomic_DNA"/>
</dbReference>
<accession>A0A9Q8P8I7</accession>
<proteinExistence type="predicted"/>